<dbReference type="InterPro" id="IPR041522">
    <property type="entry name" value="CdaR_GGDEF"/>
</dbReference>
<feature type="domain" description="RsbT co-antagonist protein RsbRD N-terminal" evidence="4">
    <location>
        <begin position="38"/>
        <end position="180"/>
    </location>
</feature>
<dbReference type="InterPro" id="IPR042070">
    <property type="entry name" value="PucR_C-HTH_sf"/>
</dbReference>
<protein>
    <submittedName>
        <fullName evidence="6">PucR family transcriptional regulator</fullName>
    </submittedName>
</protein>
<reference evidence="7" key="1">
    <citation type="journal article" date="2019" name="Int. J. Syst. Evol. Microbiol.">
        <title>The Global Catalogue of Microorganisms (GCM) 10K type strain sequencing project: providing services to taxonomists for standard genome sequencing and annotation.</title>
        <authorList>
            <consortium name="The Broad Institute Genomics Platform"/>
            <consortium name="The Broad Institute Genome Sequencing Center for Infectious Disease"/>
            <person name="Wu L."/>
            <person name="Ma J."/>
        </authorList>
    </citation>
    <scope>NUCLEOTIDE SEQUENCE [LARGE SCALE GENOMIC DNA]</scope>
    <source>
        <strain evidence="7">KCTC 32255</strain>
    </source>
</reference>
<name>A0ABW2BXU7_9PSEU</name>
<gene>
    <name evidence="6" type="ORF">ACFQGD_05945</name>
</gene>
<dbReference type="Pfam" id="PF14361">
    <property type="entry name" value="RsbRD_N"/>
    <property type="match status" value="1"/>
</dbReference>
<dbReference type="RefSeq" id="WP_345396083.1">
    <property type="nucleotide sequence ID" value="NZ_BAABLA010000024.1"/>
</dbReference>
<dbReference type="EMBL" id="JBHSXX010000001">
    <property type="protein sequence ID" value="MFC6866684.1"/>
    <property type="molecule type" value="Genomic_DNA"/>
</dbReference>
<evidence type="ECO:0000313" key="6">
    <source>
        <dbReference type="EMBL" id="MFC6866684.1"/>
    </source>
</evidence>
<dbReference type="Proteomes" id="UP001596337">
    <property type="component" value="Unassembled WGS sequence"/>
</dbReference>
<evidence type="ECO:0000259" key="3">
    <source>
        <dbReference type="Pfam" id="PF13556"/>
    </source>
</evidence>
<comment type="similarity">
    <text evidence="1">Belongs to the CdaR family.</text>
</comment>
<sequence length="417" mass="45438">MSPPGLTSTTDRHELRDGGADTEEQVARAWASLLDQADAIADSITLTLLEKDRDFYESAPPELRADVRDNTREHVRRGIRTMAGLASPDEKAVHVWRETGRRRARQGVPMELVLNAYSLGTRVLWEALLHQRGNAAVDIDDRVLLLAGQRIWHALDVQNATLVESYRRESARLQRRDLQRQQSILDGLAEGRGADPEFAGEAREVLAIDADEQLACVVAAFDDLSGEPLHAPEDKLERAGATSHWHVRAGTHFGLVALGELEMSDLIELLRPAVAGRVGVALSQDGFAGFATSYLLAARAADTVPRGSTEIVAVTDRLPEVLLAGNPEVTSLVVDQTLGPLLAQPSHTSEVLLATLSALLAHDGSPTHAAEDLYCHRNTVIYRLKQIESITGRSLQNPQDKLLFSLGLAATGRWRAG</sequence>
<feature type="region of interest" description="Disordered" evidence="2">
    <location>
        <begin position="1"/>
        <end position="22"/>
    </location>
</feature>
<dbReference type="InterPro" id="IPR051448">
    <property type="entry name" value="CdaR-like_regulators"/>
</dbReference>
<dbReference type="PANTHER" id="PTHR33744">
    <property type="entry name" value="CARBOHYDRATE DIACID REGULATOR"/>
    <property type="match status" value="1"/>
</dbReference>
<evidence type="ECO:0000313" key="7">
    <source>
        <dbReference type="Proteomes" id="UP001596337"/>
    </source>
</evidence>
<dbReference type="Pfam" id="PF17853">
    <property type="entry name" value="GGDEF_2"/>
    <property type="match status" value="1"/>
</dbReference>
<dbReference type="Pfam" id="PF13556">
    <property type="entry name" value="HTH_30"/>
    <property type="match status" value="1"/>
</dbReference>
<comment type="caution">
    <text evidence="6">The sequence shown here is derived from an EMBL/GenBank/DDBJ whole genome shotgun (WGS) entry which is preliminary data.</text>
</comment>
<dbReference type="PANTHER" id="PTHR33744:SF1">
    <property type="entry name" value="DNA-BINDING TRANSCRIPTIONAL ACTIVATOR ADER"/>
    <property type="match status" value="1"/>
</dbReference>
<evidence type="ECO:0000256" key="1">
    <source>
        <dbReference type="ARBA" id="ARBA00006754"/>
    </source>
</evidence>
<evidence type="ECO:0000259" key="5">
    <source>
        <dbReference type="Pfam" id="PF17853"/>
    </source>
</evidence>
<dbReference type="InterPro" id="IPR025736">
    <property type="entry name" value="PucR_C-HTH_dom"/>
</dbReference>
<feature type="domain" description="CdaR GGDEF-like" evidence="5">
    <location>
        <begin position="191"/>
        <end position="302"/>
    </location>
</feature>
<accession>A0ABW2BXU7</accession>
<evidence type="ECO:0000259" key="4">
    <source>
        <dbReference type="Pfam" id="PF14361"/>
    </source>
</evidence>
<dbReference type="InterPro" id="IPR025751">
    <property type="entry name" value="RsbRD_N_dom"/>
</dbReference>
<proteinExistence type="inferred from homology"/>
<feature type="domain" description="PucR C-terminal helix-turn-helix" evidence="3">
    <location>
        <begin position="352"/>
        <end position="410"/>
    </location>
</feature>
<feature type="compositionally biased region" description="Basic and acidic residues" evidence="2">
    <location>
        <begin position="10"/>
        <end position="19"/>
    </location>
</feature>
<evidence type="ECO:0000256" key="2">
    <source>
        <dbReference type="SAM" id="MobiDB-lite"/>
    </source>
</evidence>
<keyword evidence="7" id="KW-1185">Reference proteome</keyword>
<organism evidence="6 7">
    <name type="scientific">Haloechinothrix salitolerans</name>
    <dbReference type="NCBI Taxonomy" id="926830"/>
    <lineage>
        <taxon>Bacteria</taxon>
        <taxon>Bacillati</taxon>
        <taxon>Actinomycetota</taxon>
        <taxon>Actinomycetes</taxon>
        <taxon>Pseudonocardiales</taxon>
        <taxon>Pseudonocardiaceae</taxon>
        <taxon>Haloechinothrix</taxon>
    </lineage>
</organism>
<dbReference type="Gene3D" id="1.10.10.2840">
    <property type="entry name" value="PucR C-terminal helix-turn-helix domain"/>
    <property type="match status" value="1"/>
</dbReference>